<dbReference type="Proteomes" id="UP000322899">
    <property type="component" value="Unassembled WGS sequence"/>
</dbReference>
<feature type="compositionally biased region" description="Basic and acidic residues" evidence="1">
    <location>
        <begin position="163"/>
        <end position="176"/>
    </location>
</feature>
<evidence type="ECO:0000256" key="1">
    <source>
        <dbReference type="SAM" id="MobiDB-lite"/>
    </source>
</evidence>
<evidence type="ECO:0000313" key="3">
    <source>
        <dbReference type="EMBL" id="KAA0174650.1"/>
    </source>
</evidence>
<feature type="region of interest" description="Disordered" evidence="1">
    <location>
        <begin position="163"/>
        <end position="197"/>
    </location>
</feature>
<keyword evidence="2" id="KW-0812">Transmembrane</keyword>
<name>A0A5A8EFB7_CAFRO</name>
<comment type="caution">
    <text evidence="3">The sequence shown here is derived from an EMBL/GenBank/DDBJ whole genome shotgun (WGS) entry which is preliminary data.</text>
</comment>
<dbReference type="EMBL" id="VLTO01000020">
    <property type="protein sequence ID" value="KAA0174650.1"/>
    <property type="molecule type" value="Genomic_DNA"/>
</dbReference>
<feature type="transmembrane region" description="Helical" evidence="2">
    <location>
        <begin position="21"/>
        <end position="42"/>
    </location>
</feature>
<protein>
    <submittedName>
        <fullName evidence="3">Uncharacterized protein</fullName>
    </submittedName>
</protein>
<evidence type="ECO:0000313" key="4">
    <source>
        <dbReference type="Proteomes" id="UP000322899"/>
    </source>
</evidence>
<keyword evidence="2" id="KW-0472">Membrane</keyword>
<sequence length="214" mass="23047">MAAKEPTEGCCGSTAIRLTRYSTLLVVVIGLALSGYSIYLLVQSHAFSIVSGSILAFGLIDALIGVAVAIWGVNSRCCLDMWFWGFGLITIAQTVVAILFFIPGTRDSILSEIKDPTTLKLMKDNATPVGIGLLVAMGVQVVSILSSGCRKAQLADRVDDKDLAPRQERESSRARLLDSSGGSAAGKSDREAARDRYKQSKAGYYEKYGDMIKR</sequence>
<proteinExistence type="predicted"/>
<feature type="transmembrane region" description="Helical" evidence="2">
    <location>
        <begin position="126"/>
        <end position="145"/>
    </location>
</feature>
<accession>A0A5A8EFB7</accession>
<feature type="transmembrane region" description="Helical" evidence="2">
    <location>
        <begin position="81"/>
        <end position="102"/>
    </location>
</feature>
<organism evidence="3 4">
    <name type="scientific">Cafeteria roenbergensis</name>
    <name type="common">Marine flagellate</name>
    <dbReference type="NCBI Taxonomy" id="33653"/>
    <lineage>
        <taxon>Eukaryota</taxon>
        <taxon>Sar</taxon>
        <taxon>Stramenopiles</taxon>
        <taxon>Bigyra</taxon>
        <taxon>Opalozoa</taxon>
        <taxon>Bicosoecida</taxon>
        <taxon>Cafeteriaceae</taxon>
        <taxon>Cafeteria</taxon>
    </lineage>
</organism>
<gene>
    <name evidence="3" type="ORF">FNF27_03773</name>
</gene>
<feature type="transmembrane region" description="Helical" evidence="2">
    <location>
        <begin position="54"/>
        <end position="74"/>
    </location>
</feature>
<reference evidence="3 4" key="1">
    <citation type="submission" date="2019-07" db="EMBL/GenBank/DDBJ databases">
        <title>Genomes of Cafeteria roenbergensis.</title>
        <authorList>
            <person name="Fischer M.G."/>
            <person name="Hackl T."/>
            <person name="Roman M."/>
        </authorList>
    </citation>
    <scope>NUCLEOTIDE SEQUENCE [LARGE SCALE GENOMIC DNA]</scope>
    <source>
        <strain evidence="3 4">E4-10P</strain>
    </source>
</reference>
<feature type="compositionally biased region" description="Basic and acidic residues" evidence="1">
    <location>
        <begin position="187"/>
        <end position="197"/>
    </location>
</feature>
<keyword evidence="2" id="KW-1133">Transmembrane helix</keyword>
<evidence type="ECO:0000256" key="2">
    <source>
        <dbReference type="SAM" id="Phobius"/>
    </source>
</evidence>
<dbReference type="AlphaFoldDB" id="A0A5A8EFB7"/>